<dbReference type="GO" id="GO:0031295">
    <property type="term" value="P:T cell costimulation"/>
    <property type="evidence" value="ECO:0007669"/>
    <property type="project" value="TreeGrafter"/>
</dbReference>
<proteinExistence type="predicted"/>
<dbReference type="PROSITE" id="PS50835">
    <property type="entry name" value="IG_LIKE"/>
    <property type="match status" value="1"/>
</dbReference>
<dbReference type="InterPro" id="IPR051713">
    <property type="entry name" value="T-cell_Activation_Regulation"/>
</dbReference>
<keyword evidence="9" id="KW-0325">Glycoprotein</keyword>
<feature type="signal peptide" evidence="12">
    <location>
        <begin position="1"/>
        <end position="18"/>
    </location>
</feature>
<dbReference type="PANTHER" id="PTHR25466">
    <property type="entry name" value="T-LYMPHOCYTE ACTIVATION ANTIGEN"/>
    <property type="match status" value="1"/>
</dbReference>
<gene>
    <name evidence="14" type="ORF">AALO_G00179780</name>
</gene>
<dbReference type="InterPro" id="IPR036179">
    <property type="entry name" value="Ig-like_dom_sf"/>
</dbReference>
<dbReference type="AlphaFoldDB" id="A0AAV6G916"/>
<keyword evidence="10" id="KW-0393">Immunoglobulin domain</keyword>
<evidence type="ECO:0000256" key="1">
    <source>
        <dbReference type="ARBA" id="ARBA00004251"/>
    </source>
</evidence>
<evidence type="ECO:0000256" key="11">
    <source>
        <dbReference type="SAM" id="Phobius"/>
    </source>
</evidence>
<feature type="transmembrane region" description="Helical" evidence="11">
    <location>
        <begin position="315"/>
        <end position="335"/>
    </location>
</feature>
<dbReference type="InterPro" id="IPR013106">
    <property type="entry name" value="Ig_V-set"/>
</dbReference>
<keyword evidence="15" id="KW-1185">Reference proteome</keyword>
<comment type="subcellular location">
    <subcellularLocation>
        <location evidence="1">Cell membrane</location>
        <topology evidence="1">Single-pass type I membrane protein</topology>
    </subcellularLocation>
</comment>
<dbReference type="SMART" id="SM00409">
    <property type="entry name" value="IG"/>
    <property type="match status" value="1"/>
</dbReference>
<dbReference type="GO" id="GO:0006955">
    <property type="term" value="P:immune response"/>
    <property type="evidence" value="ECO:0007669"/>
    <property type="project" value="TreeGrafter"/>
</dbReference>
<dbReference type="Proteomes" id="UP000823561">
    <property type="component" value="Chromosome 13"/>
</dbReference>
<reference evidence="14" key="1">
    <citation type="submission" date="2020-10" db="EMBL/GenBank/DDBJ databases">
        <title>Chromosome-scale genome assembly of the Allis shad, Alosa alosa.</title>
        <authorList>
            <person name="Margot Z."/>
            <person name="Christophe K."/>
            <person name="Cabau C."/>
            <person name="Louis A."/>
            <person name="Berthelot C."/>
            <person name="Parey E."/>
            <person name="Roest Crollius H."/>
            <person name="Montfort J."/>
            <person name="Robinson-Rechavi M."/>
            <person name="Bucao C."/>
            <person name="Bouchez O."/>
            <person name="Gislard M."/>
            <person name="Lluch J."/>
            <person name="Milhes M."/>
            <person name="Lampietro C."/>
            <person name="Lopez Roques C."/>
            <person name="Donnadieu C."/>
            <person name="Braasch I."/>
            <person name="Desvignes T."/>
            <person name="Postlethwait J."/>
            <person name="Bobe J."/>
            <person name="Guiguen Y."/>
        </authorList>
    </citation>
    <scope>NUCLEOTIDE SEQUENCE</scope>
    <source>
        <strain evidence="14">M-15738</strain>
        <tissue evidence="14">Blood</tissue>
    </source>
</reference>
<dbReference type="GO" id="GO:0042130">
    <property type="term" value="P:negative regulation of T cell proliferation"/>
    <property type="evidence" value="ECO:0007669"/>
    <property type="project" value="TreeGrafter"/>
</dbReference>
<evidence type="ECO:0000256" key="9">
    <source>
        <dbReference type="ARBA" id="ARBA00023180"/>
    </source>
</evidence>
<dbReference type="Pfam" id="PF07686">
    <property type="entry name" value="V-set"/>
    <property type="match status" value="1"/>
</dbReference>
<keyword evidence="5 11" id="KW-1133">Transmembrane helix</keyword>
<dbReference type="InterPro" id="IPR003599">
    <property type="entry name" value="Ig_sub"/>
</dbReference>
<dbReference type="GO" id="GO:0042102">
    <property type="term" value="P:positive regulation of T cell proliferation"/>
    <property type="evidence" value="ECO:0007669"/>
    <property type="project" value="TreeGrafter"/>
</dbReference>
<evidence type="ECO:0000256" key="8">
    <source>
        <dbReference type="ARBA" id="ARBA00023170"/>
    </source>
</evidence>
<dbReference type="GO" id="GO:0071222">
    <property type="term" value="P:cellular response to lipopolysaccharide"/>
    <property type="evidence" value="ECO:0007669"/>
    <property type="project" value="TreeGrafter"/>
</dbReference>
<keyword evidence="7" id="KW-1015">Disulfide bond</keyword>
<evidence type="ECO:0000256" key="4">
    <source>
        <dbReference type="ARBA" id="ARBA00022729"/>
    </source>
</evidence>
<feature type="chain" id="PRO_5043641505" description="Ig-like domain-containing protein" evidence="12">
    <location>
        <begin position="19"/>
        <end position="400"/>
    </location>
</feature>
<evidence type="ECO:0000256" key="10">
    <source>
        <dbReference type="ARBA" id="ARBA00023319"/>
    </source>
</evidence>
<evidence type="ECO:0000256" key="12">
    <source>
        <dbReference type="SAM" id="SignalP"/>
    </source>
</evidence>
<dbReference type="InterPro" id="IPR013783">
    <property type="entry name" value="Ig-like_fold"/>
</dbReference>
<evidence type="ECO:0000313" key="15">
    <source>
        <dbReference type="Proteomes" id="UP000823561"/>
    </source>
</evidence>
<sequence>MRIIILVLTCLGSCCVSPNKTLQHVLLGSTTVINCGSLNTAGTDEVKWFFSKDQGSKRLLMFHINKQGRSVINSLIKDHPKRTVARNMSLVIEDFNEEDEGVYVCEVYLSTSPYTITTSKWILEKKTPPSKWWYAVRGDGYQHECTGMGKAVQWTFQPLTGNRDRQYSQNSSLVLTNIEEHIAGNYTCWIISGDGQQERAFSLILCIVSGTSDERESPQNCSLLCSKRSDIETLDPLVVVTDRVNITVYHKSKKPDGRVDCIVTLKGGHKKDNIQSNSSAFHNGFGNFTKDITNAPGINTNAPVSHGSSRAVKSIWISLTVCLGLCCLVIVLVACHRRRVEVSNIDCLRDCHGVCHFNSRSEDEVHEVHYMSVLFRRSDGSVLRSANECVYSDIKVQNAK</sequence>
<keyword evidence="4 12" id="KW-0732">Signal</keyword>
<evidence type="ECO:0000313" key="14">
    <source>
        <dbReference type="EMBL" id="KAG5271440.1"/>
    </source>
</evidence>
<dbReference type="SUPFAM" id="SSF48726">
    <property type="entry name" value="Immunoglobulin"/>
    <property type="match status" value="2"/>
</dbReference>
<evidence type="ECO:0000259" key="13">
    <source>
        <dbReference type="PROSITE" id="PS50835"/>
    </source>
</evidence>
<keyword evidence="8" id="KW-0675">Receptor</keyword>
<evidence type="ECO:0000256" key="7">
    <source>
        <dbReference type="ARBA" id="ARBA00023157"/>
    </source>
</evidence>
<dbReference type="GO" id="GO:0007166">
    <property type="term" value="P:cell surface receptor signaling pathway"/>
    <property type="evidence" value="ECO:0007669"/>
    <property type="project" value="TreeGrafter"/>
</dbReference>
<evidence type="ECO:0000256" key="6">
    <source>
        <dbReference type="ARBA" id="ARBA00023136"/>
    </source>
</evidence>
<organism evidence="14 15">
    <name type="scientific">Alosa alosa</name>
    <name type="common">allis shad</name>
    <dbReference type="NCBI Taxonomy" id="278164"/>
    <lineage>
        <taxon>Eukaryota</taxon>
        <taxon>Metazoa</taxon>
        <taxon>Chordata</taxon>
        <taxon>Craniata</taxon>
        <taxon>Vertebrata</taxon>
        <taxon>Euteleostomi</taxon>
        <taxon>Actinopterygii</taxon>
        <taxon>Neopterygii</taxon>
        <taxon>Teleostei</taxon>
        <taxon>Clupei</taxon>
        <taxon>Clupeiformes</taxon>
        <taxon>Clupeoidei</taxon>
        <taxon>Clupeidae</taxon>
        <taxon>Alosa</taxon>
    </lineage>
</organism>
<comment type="caution">
    <text evidence="14">The sequence shown here is derived from an EMBL/GenBank/DDBJ whole genome shotgun (WGS) entry which is preliminary data.</text>
</comment>
<evidence type="ECO:0000256" key="2">
    <source>
        <dbReference type="ARBA" id="ARBA00022475"/>
    </source>
</evidence>
<keyword evidence="6 11" id="KW-0472">Membrane</keyword>
<protein>
    <recommendedName>
        <fullName evidence="13">Ig-like domain-containing protein</fullName>
    </recommendedName>
</protein>
<accession>A0AAV6G916</accession>
<dbReference type="PANTHER" id="PTHR25466:SF14">
    <property type="entry name" value="BUTYROPHILIN SUBFAMILY 2 MEMBER A2-LIKE-RELATED"/>
    <property type="match status" value="1"/>
</dbReference>
<feature type="domain" description="Ig-like" evidence="13">
    <location>
        <begin position="18"/>
        <end position="117"/>
    </location>
</feature>
<dbReference type="Gene3D" id="2.60.40.10">
    <property type="entry name" value="Immunoglobulins"/>
    <property type="match status" value="2"/>
</dbReference>
<name>A0AAV6G916_9TELE</name>
<evidence type="ECO:0000256" key="5">
    <source>
        <dbReference type="ARBA" id="ARBA00022989"/>
    </source>
</evidence>
<dbReference type="InterPro" id="IPR007110">
    <property type="entry name" value="Ig-like_dom"/>
</dbReference>
<dbReference type="GO" id="GO:0009897">
    <property type="term" value="C:external side of plasma membrane"/>
    <property type="evidence" value="ECO:0007669"/>
    <property type="project" value="TreeGrafter"/>
</dbReference>
<evidence type="ECO:0000256" key="3">
    <source>
        <dbReference type="ARBA" id="ARBA00022692"/>
    </source>
</evidence>
<keyword evidence="2" id="KW-1003">Cell membrane</keyword>
<dbReference type="EMBL" id="JADWDJ010000013">
    <property type="protein sequence ID" value="KAG5271440.1"/>
    <property type="molecule type" value="Genomic_DNA"/>
</dbReference>
<keyword evidence="3 11" id="KW-0812">Transmembrane</keyword>